<comment type="caution">
    <text evidence="2">The sequence shown here is derived from an EMBL/GenBank/DDBJ whole genome shotgun (WGS) entry which is preliminary data.</text>
</comment>
<dbReference type="RefSeq" id="WP_168443881.1">
    <property type="nucleotide sequence ID" value="NZ_JAAXPG010000001.1"/>
</dbReference>
<evidence type="ECO:0000313" key="2">
    <source>
        <dbReference type="EMBL" id="NKY96390.1"/>
    </source>
</evidence>
<evidence type="ECO:0000256" key="1">
    <source>
        <dbReference type="SAM" id="MobiDB-lite"/>
    </source>
</evidence>
<dbReference type="AlphaFoldDB" id="A0A7X6MAV9"/>
<dbReference type="Proteomes" id="UP000553209">
    <property type="component" value="Unassembled WGS sequence"/>
</dbReference>
<sequence>MPPLPRVPVGDLLAAPPSATPTAPATAADYRTTSSPPGEFDELRDLVRVWCALFD</sequence>
<keyword evidence="3" id="KW-1185">Reference proteome</keyword>
<feature type="compositionally biased region" description="Low complexity" evidence="1">
    <location>
        <begin position="14"/>
        <end position="28"/>
    </location>
</feature>
<evidence type="ECO:0000313" key="3">
    <source>
        <dbReference type="Proteomes" id="UP000553209"/>
    </source>
</evidence>
<feature type="region of interest" description="Disordered" evidence="1">
    <location>
        <begin position="1"/>
        <end position="38"/>
    </location>
</feature>
<reference evidence="2 3" key="1">
    <citation type="submission" date="2020-04" db="EMBL/GenBank/DDBJ databases">
        <title>MicrobeNet Type strains.</title>
        <authorList>
            <person name="Nicholson A.C."/>
        </authorList>
    </citation>
    <scope>NUCLEOTIDE SEQUENCE [LARGE SCALE GENOMIC DNA]</scope>
    <source>
        <strain evidence="2 3">ATCC 23612</strain>
    </source>
</reference>
<dbReference type="EMBL" id="JAAXPG010000001">
    <property type="protein sequence ID" value="NKY96390.1"/>
    <property type="molecule type" value="Genomic_DNA"/>
</dbReference>
<proteinExistence type="predicted"/>
<protein>
    <submittedName>
        <fullName evidence="2">Uncharacterized protein</fullName>
    </submittedName>
</protein>
<name>A0A7X6MAV9_9ACTN</name>
<accession>A0A7X6MAV9</accession>
<organism evidence="2 3">
    <name type="scientific">Nocardiopsis alborubida</name>
    <dbReference type="NCBI Taxonomy" id="146802"/>
    <lineage>
        <taxon>Bacteria</taxon>
        <taxon>Bacillati</taxon>
        <taxon>Actinomycetota</taxon>
        <taxon>Actinomycetes</taxon>
        <taxon>Streptosporangiales</taxon>
        <taxon>Nocardiopsidaceae</taxon>
        <taxon>Nocardiopsis</taxon>
    </lineage>
</organism>
<gene>
    <name evidence="2" type="ORF">HGB44_01685</name>
</gene>